<feature type="region of interest" description="Disordered" evidence="1">
    <location>
        <begin position="216"/>
        <end position="295"/>
    </location>
</feature>
<evidence type="ECO:0000256" key="1">
    <source>
        <dbReference type="SAM" id="MobiDB-lite"/>
    </source>
</evidence>
<dbReference type="EMBL" id="BSUM01000001">
    <property type="protein sequence ID" value="GMA30196.1"/>
    <property type="molecule type" value="Genomic_DNA"/>
</dbReference>
<name>A0AA37XCJ7_9MICO</name>
<comment type="caution">
    <text evidence="2">The sequence shown here is derived from an EMBL/GenBank/DDBJ whole genome shotgun (WGS) entry which is preliminary data.</text>
</comment>
<organism evidence="2 3">
    <name type="scientific">Litorihabitans aurantiacus</name>
    <dbReference type="NCBI Taxonomy" id="1930061"/>
    <lineage>
        <taxon>Bacteria</taxon>
        <taxon>Bacillati</taxon>
        <taxon>Actinomycetota</taxon>
        <taxon>Actinomycetes</taxon>
        <taxon>Micrococcales</taxon>
        <taxon>Beutenbergiaceae</taxon>
        <taxon>Litorihabitans</taxon>
    </lineage>
</organism>
<gene>
    <name evidence="2" type="ORF">GCM10025875_01880</name>
</gene>
<evidence type="ECO:0000313" key="3">
    <source>
        <dbReference type="Proteomes" id="UP001157161"/>
    </source>
</evidence>
<protein>
    <submittedName>
        <fullName evidence="2">Uncharacterized protein</fullName>
    </submittedName>
</protein>
<feature type="compositionally biased region" description="Low complexity" evidence="1">
    <location>
        <begin position="280"/>
        <end position="295"/>
    </location>
</feature>
<feature type="region of interest" description="Disordered" evidence="1">
    <location>
        <begin position="142"/>
        <end position="192"/>
    </location>
</feature>
<feature type="compositionally biased region" description="Low complexity" evidence="1">
    <location>
        <begin position="216"/>
        <end position="245"/>
    </location>
</feature>
<reference evidence="2" key="2">
    <citation type="submission" date="2023-02" db="EMBL/GenBank/DDBJ databases">
        <authorList>
            <person name="Sun Q."/>
            <person name="Mori K."/>
        </authorList>
    </citation>
    <scope>NUCLEOTIDE SEQUENCE</scope>
    <source>
        <strain evidence="2">NBRC 112290</strain>
    </source>
</reference>
<feature type="compositionally biased region" description="Pro residues" evidence="1">
    <location>
        <begin position="179"/>
        <end position="188"/>
    </location>
</feature>
<keyword evidence="3" id="KW-1185">Reference proteome</keyword>
<proteinExistence type="predicted"/>
<accession>A0AA37XCJ7</accession>
<reference evidence="2" key="1">
    <citation type="journal article" date="2014" name="Int. J. Syst. Evol. Microbiol.">
        <title>Complete genome sequence of Corynebacterium casei LMG S-19264T (=DSM 44701T), isolated from a smear-ripened cheese.</title>
        <authorList>
            <consortium name="US DOE Joint Genome Institute (JGI-PGF)"/>
            <person name="Walter F."/>
            <person name="Albersmeier A."/>
            <person name="Kalinowski J."/>
            <person name="Ruckert C."/>
        </authorList>
    </citation>
    <scope>NUCLEOTIDE SEQUENCE</scope>
    <source>
        <strain evidence="2">NBRC 112290</strain>
    </source>
</reference>
<dbReference type="RefSeq" id="WP_284248701.1">
    <property type="nucleotide sequence ID" value="NZ_BSUM01000001.1"/>
</dbReference>
<dbReference type="AlphaFoldDB" id="A0AA37XCJ7"/>
<sequence length="295" mass="29020">MTTPSDADRDAALHAAVDRLVAAGEEAGLEADAVRHEASVLAAAVAEAGPGAPADWVRAFERGAVREFFAAAAGGRRWRTAPTETLVALRLSGASPSERERATAYADALVEVAAAAAVGLGTPSALVAQAASEVAAAQRGAPVAPAVPPGSGGTSGPTTAGLPSAVDLTSFGGTGGAPAAPPVPPGLLPEPALNRGLQGLPAVGEILEALRGGAQPAAPAALGQPGAGATTAAPQAAGETAVATEEQVEVEAEELPPSRSRWRSSRTSSGWTGRSRRSSARSSCSASRSCAPRPG</sequence>
<dbReference type="Proteomes" id="UP001157161">
    <property type="component" value="Unassembled WGS sequence"/>
</dbReference>
<evidence type="ECO:0000313" key="2">
    <source>
        <dbReference type="EMBL" id="GMA30196.1"/>
    </source>
</evidence>